<dbReference type="PANTHER" id="PTHR42928">
    <property type="entry name" value="TRICARBOXYLATE-BINDING PROTEIN"/>
    <property type="match status" value="1"/>
</dbReference>
<dbReference type="Gene3D" id="3.40.190.150">
    <property type="entry name" value="Bordetella uptake gene, domain 1"/>
    <property type="match status" value="1"/>
</dbReference>
<dbReference type="PIRSF" id="PIRSF017082">
    <property type="entry name" value="YflP"/>
    <property type="match status" value="1"/>
</dbReference>
<comment type="similarity">
    <text evidence="1">Belongs to the UPF0065 (bug) family.</text>
</comment>
<feature type="chain" id="PRO_5016254987" evidence="2">
    <location>
        <begin position="26"/>
        <end position="325"/>
    </location>
</feature>
<accession>A0A315EPD8</accession>
<dbReference type="AlphaFoldDB" id="A0A315EPD8"/>
<evidence type="ECO:0000256" key="1">
    <source>
        <dbReference type="ARBA" id="ARBA00006987"/>
    </source>
</evidence>
<evidence type="ECO:0000313" key="4">
    <source>
        <dbReference type="Proteomes" id="UP000251341"/>
    </source>
</evidence>
<comment type="caution">
    <text evidence="3">The sequence shown here is derived from an EMBL/GenBank/DDBJ whole genome shotgun (WGS) entry which is preliminary data.</text>
</comment>
<dbReference type="RefSeq" id="WP_108358445.1">
    <property type="nucleotide sequence ID" value="NZ_NESP01000001.1"/>
</dbReference>
<dbReference type="EMBL" id="NESP01000001">
    <property type="protein sequence ID" value="PUE58698.1"/>
    <property type="molecule type" value="Genomic_DNA"/>
</dbReference>
<dbReference type="CDD" id="cd13578">
    <property type="entry name" value="PBP2_Bug27"/>
    <property type="match status" value="1"/>
</dbReference>
<dbReference type="InterPro" id="IPR005064">
    <property type="entry name" value="BUG"/>
</dbReference>
<dbReference type="Gene3D" id="3.40.190.10">
    <property type="entry name" value="Periplasmic binding protein-like II"/>
    <property type="match status" value="1"/>
</dbReference>
<proteinExistence type="inferred from homology"/>
<protein>
    <submittedName>
        <fullName evidence="3">MFS transporter</fullName>
    </submittedName>
</protein>
<keyword evidence="2" id="KW-0732">Signal</keyword>
<dbReference type="Proteomes" id="UP000251341">
    <property type="component" value="Unassembled WGS sequence"/>
</dbReference>
<name>A0A315EPD8_9BURK</name>
<dbReference type="InterPro" id="IPR042100">
    <property type="entry name" value="Bug_dom1"/>
</dbReference>
<feature type="signal peptide" evidence="2">
    <location>
        <begin position="1"/>
        <end position="25"/>
    </location>
</feature>
<evidence type="ECO:0000256" key="2">
    <source>
        <dbReference type="SAM" id="SignalP"/>
    </source>
</evidence>
<keyword evidence="4" id="KW-1185">Reference proteome</keyword>
<gene>
    <name evidence="3" type="ORF">B9Z44_03235</name>
</gene>
<organism evidence="3 4">
    <name type="scientific">Limnohabitans curvus</name>
    <dbReference type="NCBI Taxonomy" id="323423"/>
    <lineage>
        <taxon>Bacteria</taxon>
        <taxon>Pseudomonadati</taxon>
        <taxon>Pseudomonadota</taxon>
        <taxon>Betaproteobacteria</taxon>
        <taxon>Burkholderiales</taxon>
        <taxon>Comamonadaceae</taxon>
        <taxon>Limnohabitans</taxon>
    </lineage>
</organism>
<evidence type="ECO:0000313" key="3">
    <source>
        <dbReference type="EMBL" id="PUE58698.1"/>
    </source>
</evidence>
<dbReference type="Pfam" id="PF03401">
    <property type="entry name" value="TctC"/>
    <property type="match status" value="1"/>
</dbReference>
<reference evidence="3 4" key="1">
    <citation type="submission" date="2017-04" db="EMBL/GenBank/DDBJ databases">
        <title>Unexpected and diverse lifestyles within the genus Limnohabitans.</title>
        <authorList>
            <person name="Kasalicky V."/>
            <person name="Mehrshad M."/>
            <person name="Andrei S.-A."/>
            <person name="Salcher M."/>
            <person name="Kratochvilova H."/>
            <person name="Simek K."/>
            <person name="Ghai R."/>
        </authorList>
    </citation>
    <scope>NUCLEOTIDE SEQUENCE [LARGE SCALE GENOMIC DNA]</scope>
    <source>
        <strain evidence="3 4">MWH-C5</strain>
    </source>
</reference>
<dbReference type="SUPFAM" id="SSF53850">
    <property type="entry name" value="Periplasmic binding protein-like II"/>
    <property type="match status" value="1"/>
</dbReference>
<sequence length="325" mass="34765">MKTIRTLFKVGVTFASFFATFAGHAQQGYPNRPVKIIVPFAASGPADNYARFMAQRLQDALGQPFVVDNRPGAGSIIGTDAAAKAPADGYTLLMMSNAQTVNESLIPNKPYNLVKDFAPIAPINYSDLVLVVNPNVQANSLQDLIKLARANPGKMNYASSGNGTPYHMAGELFKYMANVQMTHIPYKGSAAARTDVLSGQVDMMFDAVTTMSENIKAGKVRGLATTGRVRSAVTPELPTMSDDGVPKYEAVIWLGMMAPVGTPEAIVTKLNAEINKIVNTPEVKVTWAKQGAVPMSMSAPVFAKYVTEDVAKWATIVKVSGAKAD</sequence>
<dbReference type="PANTHER" id="PTHR42928:SF5">
    <property type="entry name" value="BLR1237 PROTEIN"/>
    <property type="match status" value="1"/>
</dbReference>